<comment type="caution">
    <text evidence="2">The sequence shown here is derived from an EMBL/GenBank/DDBJ whole genome shotgun (WGS) entry which is preliminary data.</text>
</comment>
<dbReference type="InterPro" id="IPR012336">
    <property type="entry name" value="Thioredoxin-like_fold"/>
</dbReference>
<evidence type="ECO:0000313" key="2">
    <source>
        <dbReference type="EMBL" id="MFD1166463.1"/>
    </source>
</evidence>
<feature type="domain" description="Thioredoxin" evidence="1">
    <location>
        <begin position="355"/>
        <end position="504"/>
    </location>
</feature>
<dbReference type="Proteomes" id="UP001597205">
    <property type="component" value="Unassembled WGS sequence"/>
</dbReference>
<dbReference type="Pfam" id="PF13905">
    <property type="entry name" value="Thioredoxin_8"/>
    <property type="match status" value="1"/>
</dbReference>
<evidence type="ECO:0000259" key="1">
    <source>
        <dbReference type="PROSITE" id="PS51352"/>
    </source>
</evidence>
<keyword evidence="3" id="KW-1185">Reference proteome</keyword>
<evidence type="ECO:0000313" key="3">
    <source>
        <dbReference type="Proteomes" id="UP001597205"/>
    </source>
</evidence>
<dbReference type="PANTHER" id="PTHR42852">
    <property type="entry name" value="THIOL:DISULFIDE INTERCHANGE PROTEIN DSBE"/>
    <property type="match status" value="1"/>
</dbReference>
<dbReference type="InterPro" id="IPR050553">
    <property type="entry name" value="Thioredoxin_ResA/DsbE_sf"/>
</dbReference>
<sequence>MKKSKKIKLHQFCLALVVSLWTTCSLGQKVFMGSVDPSLKVDSIEFRYSGDVLGMGRIYSEAPAHYARLESGSFQINLPETPGPSYLLIIPPSGTLQAVKLFRPLSYGPFLMGKGDTLDLRVSGSRISPGPASTPACLLQMQAISLDEERLEEMVRIRVRYNQNDTVGLAQRTRPYLDEIRAAYRGWEAALMENFERYLPMLDPEFARVLRYEQIGRLRNRELGGFRYLVELGPDAARPVAARYYMDSQIGREQDYARSYEGNSPEFASYLNMKAVTDLLVAYSMVQGRMSIEFPPVLDIIARRYQGRTFDEVAFSAFLDRGARKYMDPRTFSVLSSKIGEPQRREYVLKQRSRTSPGNPFFEFEMVDQDGQLVRNSDLEGKVVVYDFWYTGCIGCAVLHKAMRPVKDRFRGNPNVRFVNISVDLDEQRWKSSVTSGTYSSEGDINLWVGPGKDRAIVRHLGINSYPTQVIVDGNNRVVAMNPPDVRTSSQVPGFIEMVERAIEPKM</sequence>
<protein>
    <submittedName>
        <fullName evidence="2">TlpA family protein disulfide reductase</fullName>
    </submittedName>
</protein>
<name>A0ABW3RMM1_9SPHI</name>
<proteinExistence type="predicted"/>
<dbReference type="PROSITE" id="PS51352">
    <property type="entry name" value="THIOREDOXIN_2"/>
    <property type="match status" value="1"/>
</dbReference>
<dbReference type="CDD" id="cd02966">
    <property type="entry name" value="TlpA_like_family"/>
    <property type="match status" value="1"/>
</dbReference>
<dbReference type="Gene3D" id="3.40.30.10">
    <property type="entry name" value="Glutaredoxin"/>
    <property type="match status" value="1"/>
</dbReference>
<gene>
    <name evidence="2" type="ORF">ACFQ2C_12685</name>
</gene>
<dbReference type="InterPro" id="IPR013766">
    <property type="entry name" value="Thioredoxin_domain"/>
</dbReference>
<reference evidence="3" key="1">
    <citation type="journal article" date="2019" name="Int. J. Syst. Evol. Microbiol.">
        <title>The Global Catalogue of Microorganisms (GCM) 10K type strain sequencing project: providing services to taxonomists for standard genome sequencing and annotation.</title>
        <authorList>
            <consortium name="The Broad Institute Genomics Platform"/>
            <consortium name="The Broad Institute Genome Sequencing Center for Infectious Disease"/>
            <person name="Wu L."/>
            <person name="Ma J."/>
        </authorList>
    </citation>
    <scope>NUCLEOTIDE SEQUENCE [LARGE SCALE GENOMIC DNA]</scope>
    <source>
        <strain evidence="3">CCUG 52468</strain>
    </source>
</reference>
<dbReference type="SUPFAM" id="SSF52833">
    <property type="entry name" value="Thioredoxin-like"/>
    <property type="match status" value="1"/>
</dbReference>
<dbReference type="RefSeq" id="WP_380897137.1">
    <property type="nucleotide sequence ID" value="NZ_JBHTKY010000019.1"/>
</dbReference>
<organism evidence="2 3">
    <name type="scientific">Sphingobacterium daejeonense</name>
    <dbReference type="NCBI Taxonomy" id="371142"/>
    <lineage>
        <taxon>Bacteria</taxon>
        <taxon>Pseudomonadati</taxon>
        <taxon>Bacteroidota</taxon>
        <taxon>Sphingobacteriia</taxon>
        <taxon>Sphingobacteriales</taxon>
        <taxon>Sphingobacteriaceae</taxon>
        <taxon>Sphingobacterium</taxon>
    </lineage>
</organism>
<dbReference type="EMBL" id="JBHTKY010000019">
    <property type="protein sequence ID" value="MFD1166463.1"/>
    <property type="molecule type" value="Genomic_DNA"/>
</dbReference>
<accession>A0ABW3RMM1</accession>
<dbReference type="InterPro" id="IPR036249">
    <property type="entry name" value="Thioredoxin-like_sf"/>
</dbReference>
<dbReference type="PANTHER" id="PTHR42852:SF13">
    <property type="entry name" value="PROTEIN DIPZ"/>
    <property type="match status" value="1"/>
</dbReference>